<feature type="transmembrane region" description="Helical" evidence="15">
    <location>
        <begin position="56"/>
        <end position="80"/>
    </location>
</feature>
<feature type="domain" description="FtsK" evidence="16">
    <location>
        <begin position="376"/>
        <end position="563"/>
    </location>
</feature>
<dbReference type="Proteomes" id="UP000233414">
    <property type="component" value="Unassembled WGS sequence"/>
</dbReference>
<dbReference type="SMART" id="SM00382">
    <property type="entry name" value="AAA"/>
    <property type="match status" value="1"/>
</dbReference>
<protein>
    <submittedName>
        <fullName evidence="17">Cell division protein FtsK</fullName>
    </submittedName>
</protein>
<dbReference type="Gene3D" id="1.10.10.10">
    <property type="entry name" value="Winged helix-like DNA-binding domain superfamily/Winged helix DNA-binding domain"/>
    <property type="match status" value="1"/>
</dbReference>
<dbReference type="GO" id="GO:0007059">
    <property type="term" value="P:chromosome segregation"/>
    <property type="evidence" value="ECO:0007669"/>
    <property type="project" value="UniProtKB-KW"/>
</dbReference>
<dbReference type="Pfam" id="PF09397">
    <property type="entry name" value="FtsK_gamma"/>
    <property type="match status" value="1"/>
</dbReference>
<dbReference type="InterPro" id="IPR003593">
    <property type="entry name" value="AAA+_ATPase"/>
</dbReference>
<dbReference type="InterPro" id="IPR050206">
    <property type="entry name" value="FtsK/SpoIIIE/SftA"/>
</dbReference>
<dbReference type="GO" id="GO:0051301">
    <property type="term" value="P:cell division"/>
    <property type="evidence" value="ECO:0007669"/>
    <property type="project" value="UniProtKB-KW"/>
</dbReference>
<keyword evidence="9 15" id="KW-1133">Transmembrane helix</keyword>
<evidence type="ECO:0000313" key="17">
    <source>
        <dbReference type="EMBL" id="PKL72193.1"/>
    </source>
</evidence>
<dbReference type="InterPro" id="IPR018541">
    <property type="entry name" value="Ftsk_gamma"/>
</dbReference>
<dbReference type="Pfam" id="PF01580">
    <property type="entry name" value="FtsK_SpoIIIE"/>
    <property type="match status" value="1"/>
</dbReference>
<dbReference type="InterPro" id="IPR036390">
    <property type="entry name" value="WH_DNA-bd_sf"/>
</dbReference>
<evidence type="ECO:0000256" key="1">
    <source>
        <dbReference type="ARBA" id="ARBA00004651"/>
    </source>
</evidence>
<evidence type="ECO:0000256" key="9">
    <source>
        <dbReference type="ARBA" id="ARBA00022989"/>
    </source>
</evidence>
<evidence type="ECO:0000256" key="10">
    <source>
        <dbReference type="ARBA" id="ARBA00023125"/>
    </source>
</evidence>
<evidence type="ECO:0000256" key="3">
    <source>
        <dbReference type="ARBA" id="ARBA00022475"/>
    </source>
</evidence>
<name>A0A2N1UN23_9BACT</name>
<accession>A0A2N1UN23</accession>
<dbReference type="PANTHER" id="PTHR22683:SF41">
    <property type="entry name" value="DNA TRANSLOCASE FTSK"/>
    <property type="match status" value="1"/>
</dbReference>
<dbReference type="GO" id="GO:0005886">
    <property type="term" value="C:plasma membrane"/>
    <property type="evidence" value="ECO:0007669"/>
    <property type="project" value="UniProtKB-SubCell"/>
</dbReference>
<dbReference type="Gene3D" id="3.30.980.40">
    <property type="match status" value="1"/>
</dbReference>
<dbReference type="SUPFAM" id="SSF46785">
    <property type="entry name" value="Winged helix' DNA-binding domain"/>
    <property type="match status" value="1"/>
</dbReference>
<gene>
    <name evidence="17" type="ORF">CVV26_02685</name>
</gene>
<organism evidence="17 18">
    <name type="scientific">Candidatus Kuenenbacteria bacterium HGW-Kuenenbacteria-1</name>
    <dbReference type="NCBI Taxonomy" id="2013812"/>
    <lineage>
        <taxon>Bacteria</taxon>
        <taxon>Candidatus Kueneniibacteriota</taxon>
    </lineage>
</organism>
<evidence type="ECO:0000313" key="18">
    <source>
        <dbReference type="Proteomes" id="UP000233414"/>
    </source>
</evidence>
<comment type="subunit">
    <text evidence="13">Homohexamer. Forms a ring that surrounds DNA.</text>
</comment>
<feature type="binding site" evidence="14">
    <location>
        <begin position="394"/>
        <end position="401"/>
    </location>
    <ligand>
        <name>ATP</name>
        <dbReference type="ChEBI" id="CHEBI:30616"/>
    </ligand>
</feature>
<dbReference type="InterPro" id="IPR036388">
    <property type="entry name" value="WH-like_DNA-bd_sf"/>
</dbReference>
<keyword evidence="3" id="KW-1003">Cell membrane</keyword>
<evidence type="ECO:0000259" key="16">
    <source>
        <dbReference type="PROSITE" id="PS50901"/>
    </source>
</evidence>
<dbReference type="GO" id="GO:0003677">
    <property type="term" value="F:DNA binding"/>
    <property type="evidence" value="ECO:0007669"/>
    <property type="project" value="UniProtKB-KW"/>
</dbReference>
<evidence type="ECO:0000256" key="2">
    <source>
        <dbReference type="ARBA" id="ARBA00006474"/>
    </source>
</evidence>
<keyword evidence="8 14" id="KW-0067">ATP-binding</keyword>
<dbReference type="AlphaFoldDB" id="A0A2N1UN23"/>
<comment type="subcellular location">
    <subcellularLocation>
        <location evidence="1">Cell membrane</location>
        <topology evidence="1">Multi-pass membrane protein</topology>
    </subcellularLocation>
</comment>
<dbReference type="Pfam" id="PF13491">
    <property type="entry name" value="FtsK_4TM"/>
    <property type="match status" value="1"/>
</dbReference>
<keyword evidence="7" id="KW-0159">Chromosome partition</keyword>
<keyword evidence="5 15" id="KW-0812">Transmembrane</keyword>
<comment type="similarity">
    <text evidence="2">Belongs to the FtsK/SpoIIIE/SftA family.</text>
</comment>
<evidence type="ECO:0000256" key="4">
    <source>
        <dbReference type="ARBA" id="ARBA00022618"/>
    </source>
</evidence>
<evidence type="ECO:0000256" key="12">
    <source>
        <dbReference type="ARBA" id="ARBA00023306"/>
    </source>
</evidence>
<feature type="transmembrane region" description="Helical" evidence="15">
    <location>
        <begin position="92"/>
        <end position="110"/>
    </location>
</feature>
<dbReference type="InterPro" id="IPR002543">
    <property type="entry name" value="FtsK_dom"/>
</dbReference>
<keyword evidence="4 17" id="KW-0132">Cell division</keyword>
<evidence type="ECO:0000256" key="5">
    <source>
        <dbReference type="ARBA" id="ARBA00022692"/>
    </source>
</evidence>
<evidence type="ECO:0000256" key="15">
    <source>
        <dbReference type="SAM" id="Phobius"/>
    </source>
</evidence>
<dbReference type="PROSITE" id="PS50901">
    <property type="entry name" value="FTSK"/>
    <property type="match status" value="1"/>
</dbReference>
<dbReference type="SUPFAM" id="SSF52540">
    <property type="entry name" value="P-loop containing nucleoside triphosphate hydrolases"/>
    <property type="match status" value="1"/>
</dbReference>
<evidence type="ECO:0000256" key="8">
    <source>
        <dbReference type="ARBA" id="ARBA00022840"/>
    </source>
</evidence>
<feature type="transmembrane region" description="Helical" evidence="15">
    <location>
        <begin position="148"/>
        <end position="174"/>
    </location>
</feature>
<evidence type="ECO:0000256" key="6">
    <source>
        <dbReference type="ARBA" id="ARBA00022741"/>
    </source>
</evidence>
<reference evidence="17 18" key="1">
    <citation type="journal article" date="2017" name="ISME J.">
        <title>Potential for microbial H2 and metal transformations associated with novel bacteria and archaea in deep terrestrial subsurface sediments.</title>
        <authorList>
            <person name="Hernsdorf A.W."/>
            <person name="Amano Y."/>
            <person name="Miyakawa K."/>
            <person name="Ise K."/>
            <person name="Suzuki Y."/>
            <person name="Anantharaman K."/>
            <person name="Probst A."/>
            <person name="Burstein D."/>
            <person name="Thomas B.C."/>
            <person name="Banfield J.F."/>
        </authorList>
    </citation>
    <scope>NUCLEOTIDE SEQUENCE [LARGE SCALE GENOMIC DNA]</scope>
    <source>
        <strain evidence="17">HGW-Kuenenbacteria-1</strain>
    </source>
</reference>
<dbReference type="GO" id="GO:0005524">
    <property type="term" value="F:ATP binding"/>
    <property type="evidence" value="ECO:0007669"/>
    <property type="project" value="UniProtKB-UniRule"/>
</dbReference>
<keyword evidence="11 15" id="KW-0472">Membrane</keyword>
<dbReference type="InterPro" id="IPR027417">
    <property type="entry name" value="P-loop_NTPase"/>
</dbReference>
<evidence type="ECO:0000256" key="7">
    <source>
        <dbReference type="ARBA" id="ARBA00022829"/>
    </source>
</evidence>
<dbReference type="InterPro" id="IPR041027">
    <property type="entry name" value="FtsK_alpha"/>
</dbReference>
<dbReference type="SMART" id="SM00843">
    <property type="entry name" value="Ftsk_gamma"/>
    <property type="match status" value="1"/>
</dbReference>
<dbReference type="InterPro" id="IPR025199">
    <property type="entry name" value="FtsK_4TM"/>
</dbReference>
<dbReference type="EMBL" id="PGYQ01000013">
    <property type="protein sequence ID" value="PKL72193.1"/>
    <property type="molecule type" value="Genomic_DNA"/>
</dbReference>
<keyword evidence="10" id="KW-0238">DNA-binding</keyword>
<evidence type="ECO:0000256" key="13">
    <source>
        <dbReference type="ARBA" id="ARBA00025923"/>
    </source>
</evidence>
<dbReference type="PANTHER" id="PTHR22683">
    <property type="entry name" value="SPORULATION PROTEIN RELATED"/>
    <property type="match status" value="1"/>
</dbReference>
<dbReference type="Gene3D" id="3.40.50.300">
    <property type="entry name" value="P-loop containing nucleotide triphosphate hydrolases"/>
    <property type="match status" value="1"/>
</dbReference>
<evidence type="ECO:0000256" key="14">
    <source>
        <dbReference type="PROSITE-ProRule" id="PRU00289"/>
    </source>
</evidence>
<evidence type="ECO:0000256" key="11">
    <source>
        <dbReference type="ARBA" id="ARBA00023136"/>
    </source>
</evidence>
<proteinExistence type="inferred from homology"/>
<keyword evidence="6 14" id="KW-0547">Nucleotide-binding</keyword>
<comment type="caution">
    <text evidence="17">The sequence shown here is derived from an EMBL/GenBank/DDBJ whole genome shotgun (WGS) entry which is preliminary data.</text>
</comment>
<sequence>MKNKKDKQKNKKFKFHFEINSETRKGIEAVLLIAFALICFLSLIEATGNFGKFLDHFLQLFFGWGRWTLPFILIIFSYLLLSAKYVFNRTNYLGLFLFILSLVGLLQFFTPLPVNFQTGFSQINNGGYLGFLINYPLNKLMGIWGTQIILSASLIIGLLLMFNTSLLAWYNFFIKLYEKIKNIKFKQKQKDQDKKNQYLKAETKDFLPLQNTSMAIGVEPQEKEQVNLFQELSPLIKKTKPIHQINLPIDLLEKNYQKPTSGNTQNNQIIIQRTLANFGIPVEMKEIKVGPTITQYSLKPSDGIKLSKITALHNDLSLTLAAHPIRIEAPIPGESLVGIEVPNKSTAIVGLREILEAEEFKTSDSRLTFALGKDVAGKVWTADLIKMPHLLIAGATGAGKTVGLNSFIVSLLYKNQSDQLKFIFIDPKKVELIMYEGIPHLLTPVIIDIQKAINALKWAVSEMDRRFYLLSGARQQNIKEYNQQAENKLPYIIIVIDEMADLMMQAASDAEALIIRLAQMARAVGIHLILATQRPSVNIITGLIKANITTRIAFNVASSIDSRTILDASGAEKLLGRGDMLYLSPEFSKPKRIQCAFVSNSEIKKVVDFIKETQEPDSIEETIETSKVSNVENFSMDSDINNSDDELFAQAKEVILKYKKASASLLQRRLRIGYARAARLLDLLEDQGIIGPVDGAKPREIYIDSKEEVINNF</sequence>
<keyword evidence="12" id="KW-0131">Cell cycle</keyword>
<dbReference type="Pfam" id="PF17854">
    <property type="entry name" value="FtsK_alpha"/>
    <property type="match status" value="1"/>
</dbReference>